<gene>
    <name evidence="5" type="primary">20199453</name>
    <name evidence="4" type="ORF">HELRODRAFT_162149</name>
</gene>
<evidence type="ECO:0000313" key="4">
    <source>
        <dbReference type="EMBL" id="ESN98695.1"/>
    </source>
</evidence>
<feature type="region of interest" description="Disordered" evidence="2">
    <location>
        <begin position="60"/>
        <end position="86"/>
    </location>
</feature>
<dbReference type="EnsemblMetazoa" id="HelroT162149">
    <property type="protein sequence ID" value="HelroP162149"/>
    <property type="gene ID" value="HelroG162149"/>
</dbReference>
<dbReference type="PANTHER" id="PTHR21812:SF1">
    <property type="entry name" value="INO80 COMPLEX SUBUNIT E"/>
    <property type="match status" value="1"/>
</dbReference>
<dbReference type="STRING" id="6412.T1ESA3"/>
<keyword evidence="1" id="KW-0175">Coiled coil</keyword>
<reference evidence="6" key="1">
    <citation type="submission" date="2012-12" db="EMBL/GenBank/DDBJ databases">
        <authorList>
            <person name="Hellsten U."/>
            <person name="Grimwood J."/>
            <person name="Chapman J.A."/>
            <person name="Shapiro H."/>
            <person name="Aerts A."/>
            <person name="Otillar R.P."/>
            <person name="Terry A.Y."/>
            <person name="Boore J.L."/>
            <person name="Simakov O."/>
            <person name="Marletaz F."/>
            <person name="Cho S.-J."/>
            <person name="Edsinger-Gonzales E."/>
            <person name="Havlak P."/>
            <person name="Kuo D.-H."/>
            <person name="Larsson T."/>
            <person name="Lv J."/>
            <person name="Arendt D."/>
            <person name="Savage R."/>
            <person name="Osoegawa K."/>
            <person name="de Jong P."/>
            <person name="Lindberg D.R."/>
            <person name="Seaver E.C."/>
            <person name="Weisblat D.A."/>
            <person name="Putnam N.H."/>
            <person name="Grigoriev I.V."/>
            <person name="Rokhsar D.S."/>
        </authorList>
    </citation>
    <scope>NUCLEOTIDE SEQUENCE</scope>
</reference>
<dbReference type="InterPro" id="IPR026678">
    <property type="entry name" value="INO80E"/>
</dbReference>
<reference evidence="5" key="3">
    <citation type="submission" date="2015-06" db="UniProtKB">
        <authorList>
            <consortium name="EnsemblMetazoa"/>
        </authorList>
    </citation>
    <scope>IDENTIFICATION</scope>
</reference>
<evidence type="ECO:0000256" key="2">
    <source>
        <dbReference type="SAM" id="MobiDB-lite"/>
    </source>
</evidence>
<dbReference type="RefSeq" id="XP_009022684.1">
    <property type="nucleotide sequence ID" value="XM_009024436.1"/>
</dbReference>
<dbReference type="Proteomes" id="UP000015101">
    <property type="component" value="Unassembled WGS sequence"/>
</dbReference>
<dbReference type="GO" id="GO:0006338">
    <property type="term" value="P:chromatin remodeling"/>
    <property type="evidence" value="ECO:0007669"/>
    <property type="project" value="InterPro"/>
</dbReference>
<dbReference type="HOGENOM" id="CLU_2087414_0_0_1"/>
<dbReference type="eggNOG" id="ENOG502RZ5F">
    <property type="taxonomic scope" value="Eukaryota"/>
</dbReference>
<dbReference type="CTD" id="20199453"/>
<dbReference type="InParanoid" id="T1ESA3"/>
<dbReference type="InterPro" id="IPR056515">
    <property type="entry name" value="INO80E_N"/>
</dbReference>
<keyword evidence="6" id="KW-1185">Reference proteome</keyword>
<evidence type="ECO:0000259" key="3">
    <source>
        <dbReference type="Pfam" id="PF24237"/>
    </source>
</evidence>
<dbReference type="KEGG" id="hro:HELRODRAFT_162149"/>
<feature type="domain" description="INO80 complex subunit E N-terminal" evidence="3">
    <location>
        <begin position="7"/>
        <end position="54"/>
    </location>
</feature>
<organism evidence="5 6">
    <name type="scientific">Helobdella robusta</name>
    <name type="common">Californian leech</name>
    <dbReference type="NCBI Taxonomy" id="6412"/>
    <lineage>
        <taxon>Eukaryota</taxon>
        <taxon>Metazoa</taxon>
        <taxon>Spiralia</taxon>
        <taxon>Lophotrochozoa</taxon>
        <taxon>Annelida</taxon>
        <taxon>Clitellata</taxon>
        <taxon>Hirudinea</taxon>
        <taxon>Rhynchobdellida</taxon>
        <taxon>Glossiphoniidae</taxon>
        <taxon>Helobdella</taxon>
    </lineage>
</organism>
<dbReference type="OrthoDB" id="5977486at2759"/>
<dbReference type="PANTHER" id="PTHR21812">
    <property type="entry name" value="INO80 COMPLEX SUBUNIT E"/>
    <property type="match status" value="1"/>
</dbReference>
<reference evidence="4 6" key="2">
    <citation type="journal article" date="2013" name="Nature">
        <title>Insights into bilaterian evolution from three spiralian genomes.</title>
        <authorList>
            <person name="Simakov O."/>
            <person name="Marletaz F."/>
            <person name="Cho S.J."/>
            <person name="Edsinger-Gonzales E."/>
            <person name="Havlak P."/>
            <person name="Hellsten U."/>
            <person name="Kuo D.H."/>
            <person name="Larsson T."/>
            <person name="Lv J."/>
            <person name="Arendt D."/>
            <person name="Savage R."/>
            <person name="Osoegawa K."/>
            <person name="de Jong P."/>
            <person name="Grimwood J."/>
            <person name="Chapman J.A."/>
            <person name="Shapiro H."/>
            <person name="Aerts A."/>
            <person name="Otillar R.P."/>
            <person name="Terry A.Y."/>
            <person name="Boore J.L."/>
            <person name="Grigoriev I.V."/>
            <person name="Lindberg D.R."/>
            <person name="Seaver E.C."/>
            <person name="Weisblat D.A."/>
            <person name="Putnam N.H."/>
            <person name="Rokhsar D.S."/>
        </authorList>
    </citation>
    <scope>NUCLEOTIDE SEQUENCE</scope>
</reference>
<evidence type="ECO:0000313" key="6">
    <source>
        <dbReference type="Proteomes" id="UP000015101"/>
    </source>
</evidence>
<dbReference type="GO" id="GO:0031011">
    <property type="term" value="C:Ino80 complex"/>
    <property type="evidence" value="ECO:0007669"/>
    <property type="project" value="InterPro"/>
</dbReference>
<dbReference type="EMBL" id="KB097143">
    <property type="protein sequence ID" value="ESN98695.1"/>
    <property type="molecule type" value="Genomic_DNA"/>
</dbReference>
<dbReference type="AlphaFoldDB" id="T1ESA3"/>
<dbReference type="GeneID" id="20199453"/>
<evidence type="ECO:0000313" key="5">
    <source>
        <dbReference type="EnsemblMetazoa" id="HelroP162149"/>
    </source>
</evidence>
<name>T1ESA3_HELRO</name>
<dbReference type="EMBL" id="AMQM01001043">
    <property type="status" value="NOT_ANNOTATED_CDS"/>
    <property type="molecule type" value="Genomic_DNA"/>
</dbReference>
<sequence length="117" mass="13718">MSEPTTDYKKKYRTLKKRLKFLIYEQECFAEELKKSQRKLLKLNREKSFLLDQLMQYEQPNHETSDSDETQSSASEQESAKKIVKKKKICSNISSKPLLNAIPKSSLKSKKLNISSW</sequence>
<dbReference type="Pfam" id="PF24237">
    <property type="entry name" value="INO80E"/>
    <property type="match status" value="1"/>
</dbReference>
<proteinExistence type="predicted"/>
<evidence type="ECO:0000256" key="1">
    <source>
        <dbReference type="SAM" id="Coils"/>
    </source>
</evidence>
<feature type="coiled-coil region" evidence="1">
    <location>
        <begin position="26"/>
        <end position="53"/>
    </location>
</feature>
<protein>
    <recommendedName>
        <fullName evidence="3">INO80 complex subunit E N-terminal domain-containing protein</fullName>
    </recommendedName>
</protein>
<accession>T1ESA3</accession>